<dbReference type="OrthoDB" id="5946976at2759"/>
<protein>
    <recommendedName>
        <fullName evidence="6">Beta-lactamase/transpeptidase-like protein</fullName>
    </recommendedName>
</protein>
<evidence type="ECO:0008006" key="6">
    <source>
        <dbReference type="Google" id="ProtNLM"/>
    </source>
</evidence>
<dbReference type="PANTHER" id="PTHR46825:SF9">
    <property type="entry name" value="BETA-LACTAMASE-RELATED DOMAIN-CONTAINING PROTEIN"/>
    <property type="match status" value="1"/>
</dbReference>
<keyword evidence="5" id="KW-1185">Reference proteome</keyword>
<feature type="domain" description="Peptidase S12 Pab87-related C-terminal" evidence="3">
    <location>
        <begin position="417"/>
        <end position="511"/>
    </location>
</feature>
<dbReference type="Pfam" id="PF11954">
    <property type="entry name" value="DUF3471"/>
    <property type="match status" value="1"/>
</dbReference>
<evidence type="ECO:0000313" key="5">
    <source>
        <dbReference type="Proteomes" id="UP000557566"/>
    </source>
</evidence>
<evidence type="ECO:0000313" key="4">
    <source>
        <dbReference type="EMBL" id="KAF4509527.1"/>
    </source>
</evidence>
<comment type="similarity">
    <text evidence="1">Belongs to the peptidase S12 family.</text>
</comment>
<dbReference type="SUPFAM" id="SSF56601">
    <property type="entry name" value="beta-lactamase/transpeptidase-like"/>
    <property type="match status" value="1"/>
</dbReference>
<dbReference type="Proteomes" id="UP000557566">
    <property type="component" value="Unassembled WGS sequence"/>
</dbReference>
<dbReference type="InterPro" id="IPR021860">
    <property type="entry name" value="Peptidase_S12_Pab87-rel_C"/>
</dbReference>
<evidence type="ECO:0000256" key="1">
    <source>
        <dbReference type="ARBA" id="ARBA00038215"/>
    </source>
</evidence>
<dbReference type="PANTHER" id="PTHR46825">
    <property type="entry name" value="D-ALANYL-D-ALANINE-CARBOXYPEPTIDASE/ENDOPEPTIDASE AMPH"/>
    <property type="match status" value="1"/>
</dbReference>
<dbReference type="InterPro" id="IPR050491">
    <property type="entry name" value="AmpC-like"/>
</dbReference>
<name>A0A8H4PSE0_9HYPO</name>
<organism evidence="4 5">
    <name type="scientific">Ophiocordyceps sinensis</name>
    <dbReference type="NCBI Taxonomy" id="72228"/>
    <lineage>
        <taxon>Eukaryota</taxon>
        <taxon>Fungi</taxon>
        <taxon>Dikarya</taxon>
        <taxon>Ascomycota</taxon>
        <taxon>Pezizomycotina</taxon>
        <taxon>Sordariomycetes</taxon>
        <taxon>Hypocreomycetidae</taxon>
        <taxon>Hypocreales</taxon>
        <taxon>Ophiocordycipitaceae</taxon>
        <taxon>Ophiocordyceps</taxon>
    </lineage>
</organism>
<dbReference type="EMBL" id="JAAVMX010000004">
    <property type="protein sequence ID" value="KAF4509527.1"/>
    <property type="molecule type" value="Genomic_DNA"/>
</dbReference>
<feature type="domain" description="Beta-lactamase-related" evidence="2">
    <location>
        <begin position="29"/>
        <end position="363"/>
    </location>
</feature>
<dbReference type="Pfam" id="PF00144">
    <property type="entry name" value="Beta-lactamase"/>
    <property type="match status" value="1"/>
</dbReference>
<dbReference type="InterPro" id="IPR001466">
    <property type="entry name" value="Beta-lactam-related"/>
</dbReference>
<evidence type="ECO:0000259" key="3">
    <source>
        <dbReference type="Pfam" id="PF11954"/>
    </source>
</evidence>
<accession>A0A8H4PSE0</accession>
<dbReference type="Gene3D" id="3.40.710.10">
    <property type="entry name" value="DD-peptidase/beta-lactamase superfamily"/>
    <property type="match status" value="1"/>
</dbReference>
<comment type="caution">
    <text evidence="4">The sequence shown here is derived from an EMBL/GenBank/DDBJ whole genome shotgun (WGS) entry which is preliminary data.</text>
</comment>
<reference evidence="4 5" key="1">
    <citation type="journal article" date="2020" name="Genome Biol. Evol.">
        <title>A new high-quality draft genome assembly of the Chinese cordyceps Ophiocordyceps sinensis.</title>
        <authorList>
            <person name="Shu R."/>
            <person name="Zhang J."/>
            <person name="Meng Q."/>
            <person name="Zhang H."/>
            <person name="Zhou G."/>
            <person name="Li M."/>
            <person name="Wu P."/>
            <person name="Zhao Y."/>
            <person name="Chen C."/>
            <person name="Qin Q."/>
        </authorList>
    </citation>
    <scope>NUCLEOTIDE SEQUENCE [LARGE SCALE GENOMIC DNA]</scope>
    <source>
        <strain evidence="4 5">IOZ07</strain>
    </source>
</reference>
<gene>
    <name evidence="4" type="ORF">G6O67_003696</name>
</gene>
<sequence length="524" mass="58417">MSSRSIAPATKASGFWNPTNMDLVRSPVFASYVEALMEAQHVPGLAIAVLQDKTVASTGYGWASMDPPRPCTADTLFNIASASKSLTAASVGLLVHDNVNYPTVQYNATMSSLLPDDFAMAEEKYTNEVTVEDILGHRSGIPRHDFSYLGPRATHPDDARSVTRNLRNLEIAYPIRAKYLYCNMMYTVASYLVEKMAGLPFADFLEQRFFRPLDMRSTNLQPERARAKGLGHRIATGYFWDEHGHKYRGVRPRGDPEAQGADSVITSVNDYIKWVRAMVNHEGPITRDVYDGLVRLRIIEDQGDAHLRPFTSPLFYSAGWETYYYRGNTVISHDGNDPGFNTYHFFLPELKSGGVILTNSDSGGAIVNILMREIIDEFLGVPVAERVDWKRTETKPHHAKDEDATAELLPKLCPGSKKPHPQSNPLGAYTGTYRNKGYHSLTVQISNGSLFVDAGDRSFPFTLTLEHLCNQTKYVAHMRFTDSPGTGVEDDIMAEFTLRNNAAARMGLELESDLPGLIWFDKVA</sequence>
<evidence type="ECO:0000259" key="2">
    <source>
        <dbReference type="Pfam" id="PF00144"/>
    </source>
</evidence>
<dbReference type="AlphaFoldDB" id="A0A8H4PSE0"/>
<dbReference type="Gene3D" id="2.40.128.600">
    <property type="match status" value="1"/>
</dbReference>
<dbReference type="InterPro" id="IPR012338">
    <property type="entry name" value="Beta-lactam/transpept-like"/>
</dbReference>
<proteinExistence type="inferred from homology"/>